<organism evidence="4 5">
    <name type="scientific">Neolecta irregularis (strain DAH-3)</name>
    <dbReference type="NCBI Taxonomy" id="1198029"/>
    <lineage>
        <taxon>Eukaryota</taxon>
        <taxon>Fungi</taxon>
        <taxon>Dikarya</taxon>
        <taxon>Ascomycota</taxon>
        <taxon>Taphrinomycotina</taxon>
        <taxon>Neolectales</taxon>
        <taxon>Neolectaceae</taxon>
        <taxon>Neolecta</taxon>
    </lineage>
</organism>
<keyword evidence="2 3" id="KW-0040">ANK repeat</keyword>
<name>A0A1U7LIN8_NEOID</name>
<dbReference type="OMA" id="HWACSTS"/>
<sequence length="134" mass="14470">MVCNSNNYVVLGQVDAINYTMSSLQALTQANSVRLVRSTVSSDPKKINDLDEDSRTALHWACSTSNYEIVEILTGYDECGVDIKDGAGWTALMIAASVGNDDILKRLIEKGANVNETSSSGQSALYVLAFEIQS</sequence>
<dbReference type="EMBL" id="LXFE01003406">
    <property type="protein sequence ID" value="OLL22391.1"/>
    <property type="molecule type" value="Genomic_DNA"/>
</dbReference>
<keyword evidence="5" id="KW-1185">Reference proteome</keyword>
<dbReference type="OrthoDB" id="539213at2759"/>
<dbReference type="Pfam" id="PF13637">
    <property type="entry name" value="Ank_4"/>
    <property type="match status" value="1"/>
</dbReference>
<dbReference type="Gene3D" id="1.25.40.20">
    <property type="entry name" value="Ankyrin repeat-containing domain"/>
    <property type="match status" value="2"/>
</dbReference>
<dbReference type="PROSITE" id="PS50297">
    <property type="entry name" value="ANK_REP_REGION"/>
    <property type="match status" value="1"/>
</dbReference>
<evidence type="ECO:0000313" key="5">
    <source>
        <dbReference type="Proteomes" id="UP000186594"/>
    </source>
</evidence>
<dbReference type="PANTHER" id="PTHR24198">
    <property type="entry name" value="ANKYRIN REPEAT AND PROTEIN KINASE DOMAIN-CONTAINING PROTEIN"/>
    <property type="match status" value="1"/>
</dbReference>
<dbReference type="PRINTS" id="PR01415">
    <property type="entry name" value="ANKYRIN"/>
</dbReference>
<keyword evidence="1" id="KW-0677">Repeat</keyword>
<proteinExistence type="predicted"/>
<reference evidence="4 5" key="1">
    <citation type="submission" date="2016-04" db="EMBL/GenBank/DDBJ databases">
        <title>Evolutionary innovation and constraint leading to complex multicellularity in the Ascomycota.</title>
        <authorList>
            <person name="Cisse O."/>
            <person name="Nguyen A."/>
            <person name="Hewitt D.A."/>
            <person name="Jedd G."/>
            <person name="Stajich J.E."/>
        </authorList>
    </citation>
    <scope>NUCLEOTIDE SEQUENCE [LARGE SCALE GENOMIC DNA]</scope>
    <source>
        <strain evidence="4 5">DAH-3</strain>
    </source>
</reference>
<comment type="caution">
    <text evidence="4">The sequence shown here is derived from an EMBL/GenBank/DDBJ whole genome shotgun (WGS) entry which is preliminary data.</text>
</comment>
<evidence type="ECO:0000256" key="1">
    <source>
        <dbReference type="ARBA" id="ARBA00022737"/>
    </source>
</evidence>
<dbReference type="InterPro" id="IPR036770">
    <property type="entry name" value="Ankyrin_rpt-contain_sf"/>
</dbReference>
<dbReference type="Proteomes" id="UP000186594">
    <property type="component" value="Unassembled WGS sequence"/>
</dbReference>
<dbReference type="SUPFAM" id="SSF48403">
    <property type="entry name" value="Ankyrin repeat"/>
    <property type="match status" value="1"/>
</dbReference>
<dbReference type="STRING" id="1198029.A0A1U7LIN8"/>
<dbReference type="GO" id="GO:0000502">
    <property type="term" value="C:proteasome complex"/>
    <property type="evidence" value="ECO:0007669"/>
    <property type="project" value="UniProtKB-KW"/>
</dbReference>
<keyword evidence="4" id="KW-0647">Proteasome</keyword>
<dbReference type="Pfam" id="PF12796">
    <property type="entry name" value="Ank_2"/>
    <property type="match status" value="1"/>
</dbReference>
<protein>
    <submittedName>
        <fullName evidence="4">26S proteasome non-ATPase regulatory subunit 10</fullName>
    </submittedName>
</protein>
<dbReference type="PROSITE" id="PS50088">
    <property type="entry name" value="ANK_REPEAT"/>
    <property type="match status" value="1"/>
</dbReference>
<evidence type="ECO:0000256" key="3">
    <source>
        <dbReference type="PROSITE-ProRule" id="PRU00023"/>
    </source>
</evidence>
<gene>
    <name evidence="4" type="ORF">NEOLI_003902</name>
</gene>
<dbReference type="SMART" id="SM00248">
    <property type="entry name" value="ANK"/>
    <property type="match status" value="2"/>
</dbReference>
<accession>A0A1U7LIN8</accession>
<dbReference type="AlphaFoldDB" id="A0A1U7LIN8"/>
<dbReference type="PANTHER" id="PTHR24198:SF165">
    <property type="entry name" value="ANKYRIN REPEAT-CONTAINING PROTEIN-RELATED"/>
    <property type="match status" value="1"/>
</dbReference>
<evidence type="ECO:0000256" key="2">
    <source>
        <dbReference type="ARBA" id="ARBA00023043"/>
    </source>
</evidence>
<dbReference type="InterPro" id="IPR002110">
    <property type="entry name" value="Ankyrin_rpt"/>
</dbReference>
<feature type="repeat" description="ANK" evidence="3">
    <location>
        <begin position="87"/>
        <end position="119"/>
    </location>
</feature>
<evidence type="ECO:0000313" key="4">
    <source>
        <dbReference type="EMBL" id="OLL22391.1"/>
    </source>
</evidence>